<gene>
    <name evidence="8" type="ORF">J15TS10_49250</name>
</gene>
<proteinExistence type="inferred from homology"/>
<evidence type="ECO:0000256" key="1">
    <source>
        <dbReference type="ARBA" id="ARBA00010243"/>
    </source>
</evidence>
<keyword evidence="5" id="KW-0862">Zinc</keyword>
<dbReference type="Gene3D" id="3.40.140.10">
    <property type="entry name" value="Cytidine Deaminase, domain 2"/>
    <property type="match status" value="1"/>
</dbReference>
<organism evidence="8 9">
    <name type="scientific">Paenibacillus woosongensis</name>
    <dbReference type="NCBI Taxonomy" id="307580"/>
    <lineage>
        <taxon>Bacteria</taxon>
        <taxon>Bacillati</taxon>
        <taxon>Bacillota</taxon>
        <taxon>Bacilli</taxon>
        <taxon>Bacillales</taxon>
        <taxon>Paenibacillaceae</taxon>
        <taxon>Paenibacillus</taxon>
    </lineage>
</organism>
<evidence type="ECO:0000256" key="4">
    <source>
        <dbReference type="ARBA" id="ARBA00022801"/>
    </source>
</evidence>
<sequence length="148" mass="16318">MKRINVITLKQIREKSVLVETKRVSSPNDAAEIIHKIFEPEHELVEVAGLLSLNTKNEVVGAHHISRGTINAAIVSPREIFKAALMNNAVSIVLFHNHPSGHTHPSNEDIRMTENMVEAGKVLGIEVLDHIITGFDGDFLSLKSQGLM</sequence>
<keyword evidence="3" id="KW-0479">Metal-binding</keyword>
<dbReference type="InterPro" id="IPR025657">
    <property type="entry name" value="RadC_JAB"/>
</dbReference>
<protein>
    <recommendedName>
        <fullName evidence="7">MPN domain-containing protein</fullName>
    </recommendedName>
</protein>
<dbReference type="PROSITE" id="PS01302">
    <property type="entry name" value="UPF0758"/>
    <property type="match status" value="1"/>
</dbReference>
<comment type="caution">
    <text evidence="8">The sequence shown here is derived from an EMBL/GenBank/DDBJ whole genome shotgun (WGS) entry which is preliminary data.</text>
</comment>
<dbReference type="EMBL" id="BOSM01000014">
    <property type="protein sequence ID" value="GIP61111.1"/>
    <property type="molecule type" value="Genomic_DNA"/>
</dbReference>
<dbReference type="PROSITE" id="PS50249">
    <property type="entry name" value="MPN"/>
    <property type="match status" value="1"/>
</dbReference>
<evidence type="ECO:0000313" key="9">
    <source>
        <dbReference type="Proteomes" id="UP000681290"/>
    </source>
</evidence>
<evidence type="ECO:0000313" key="8">
    <source>
        <dbReference type="EMBL" id="GIP61111.1"/>
    </source>
</evidence>
<dbReference type="CDD" id="cd08071">
    <property type="entry name" value="MPN_DUF2466"/>
    <property type="match status" value="1"/>
</dbReference>
<dbReference type="InterPro" id="IPR020891">
    <property type="entry name" value="UPF0758_CS"/>
</dbReference>
<dbReference type="PANTHER" id="PTHR30471:SF3">
    <property type="entry name" value="UPF0758 PROTEIN YEES-RELATED"/>
    <property type="match status" value="1"/>
</dbReference>
<dbReference type="InterPro" id="IPR001405">
    <property type="entry name" value="UPF0758"/>
</dbReference>
<keyword evidence="9" id="KW-1185">Reference proteome</keyword>
<keyword evidence="2" id="KW-0645">Protease</keyword>
<dbReference type="Proteomes" id="UP000681290">
    <property type="component" value="Unassembled WGS sequence"/>
</dbReference>
<evidence type="ECO:0000259" key="7">
    <source>
        <dbReference type="PROSITE" id="PS50249"/>
    </source>
</evidence>
<evidence type="ECO:0000256" key="2">
    <source>
        <dbReference type="ARBA" id="ARBA00022670"/>
    </source>
</evidence>
<dbReference type="SUPFAM" id="SSF102712">
    <property type="entry name" value="JAB1/MPN domain"/>
    <property type="match status" value="1"/>
</dbReference>
<accession>A0ABQ4MYY9</accession>
<evidence type="ECO:0000256" key="5">
    <source>
        <dbReference type="ARBA" id="ARBA00022833"/>
    </source>
</evidence>
<feature type="domain" description="MPN" evidence="7">
    <location>
        <begin position="23"/>
        <end position="148"/>
    </location>
</feature>
<keyword evidence="6" id="KW-0482">Metalloprotease</keyword>
<name>A0ABQ4MYY9_9BACL</name>
<dbReference type="InterPro" id="IPR037518">
    <property type="entry name" value="MPN"/>
</dbReference>
<keyword evidence="4" id="KW-0378">Hydrolase</keyword>
<dbReference type="Pfam" id="PF04002">
    <property type="entry name" value="RadC"/>
    <property type="match status" value="1"/>
</dbReference>
<dbReference type="PANTHER" id="PTHR30471">
    <property type="entry name" value="DNA REPAIR PROTEIN RADC"/>
    <property type="match status" value="1"/>
</dbReference>
<evidence type="ECO:0000256" key="6">
    <source>
        <dbReference type="ARBA" id="ARBA00023049"/>
    </source>
</evidence>
<reference evidence="8 9" key="1">
    <citation type="submission" date="2021-03" db="EMBL/GenBank/DDBJ databases">
        <title>Antimicrobial resistance genes in bacteria isolated from Japanese honey, and their potential for conferring macrolide and lincosamide resistance in the American foulbrood pathogen Paenibacillus larvae.</title>
        <authorList>
            <person name="Okamoto M."/>
            <person name="Kumagai M."/>
            <person name="Kanamori H."/>
            <person name="Takamatsu D."/>
        </authorList>
    </citation>
    <scope>NUCLEOTIDE SEQUENCE [LARGE SCALE GENOMIC DNA]</scope>
    <source>
        <strain evidence="8 9">J15TS10</strain>
    </source>
</reference>
<comment type="similarity">
    <text evidence="1">Belongs to the UPF0758 family.</text>
</comment>
<dbReference type="RefSeq" id="WP_213595186.1">
    <property type="nucleotide sequence ID" value="NZ_BOSM01000014.1"/>
</dbReference>
<evidence type="ECO:0000256" key="3">
    <source>
        <dbReference type="ARBA" id="ARBA00022723"/>
    </source>
</evidence>